<gene>
    <name evidence="2" type="ORF">Xmir_00708</name>
</gene>
<dbReference type="RefSeq" id="WP_339373858.1">
    <property type="nucleotide sequence ID" value="NZ_CAWNQI010000051.1"/>
</dbReference>
<dbReference type="Proteomes" id="UP000221980">
    <property type="component" value="Unassembled WGS sequence"/>
</dbReference>
<evidence type="ECO:0000259" key="1">
    <source>
        <dbReference type="Pfam" id="PF06048"/>
    </source>
</evidence>
<reference evidence="2 3" key="1">
    <citation type="journal article" date="2017" name="Nat. Microbiol.">
        <title>Natural product diversity associated with the nematode symbionts Photorhabdus and Xenorhabdus.</title>
        <authorList>
            <person name="Tobias N.J."/>
            <person name="Wolff H."/>
            <person name="Djahanschiri B."/>
            <person name="Grundmann F."/>
            <person name="Kronenwerth M."/>
            <person name="Shi Y.M."/>
            <person name="Simonyi S."/>
            <person name="Grun P."/>
            <person name="Shapiro-Ilan D."/>
            <person name="Pidot S.J."/>
            <person name="Stinear T.P."/>
            <person name="Ebersberger I."/>
            <person name="Bode H.B."/>
        </authorList>
    </citation>
    <scope>NUCLEOTIDE SEQUENCE [LARGE SCALE GENOMIC DNA]</scope>
    <source>
        <strain evidence="2 3">DSM 17902</strain>
    </source>
</reference>
<feature type="domain" description="DUF927" evidence="1">
    <location>
        <begin position="8"/>
        <end position="118"/>
    </location>
</feature>
<dbReference type="AlphaFoldDB" id="A0A2D0JW37"/>
<evidence type="ECO:0000313" key="2">
    <source>
        <dbReference type="EMBL" id="PHM50525.1"/>
    </source>
</evidence>
<protein>
    <submittedName>
        <fullName evidence="2">Propanediol utilization protein</fullName>
    </submittedName>
</protein>
<organism evidence="2 3">
    <name type="scientific">Xenorhabdus miraniensis</name>
    <dbReference type="NCBI Taxonomy" id="351674"/>
    <lineage>
        <taxon>Bacteria</taxon>
        <taxon>Pseudomonadati</taxon>
        <taxon>Pseudomonadota</taxon>
        <taxon>Gammaproteobacteria</taxon>
        <taxon>Enterobacterales</taxon>
        <taxon>Morganellaceae</taxon>
        <taxon>Xenorhabdus</taxon>
    </lineage>
</organism>
<dbReference type="Pfam" id="PF06048">
    <property type="entry name" value="DUF927"/>
    <property type="match status" value="1"/>
</dbReference>
<sequence length="216" mass="23844">MPVGWARLRSRGMNITVKNSLLPILAEHLQRSGDRREWIVTQKAGWHCGAYVMPDGEIIGQPYMPVAFSGGTSAIVGYVVRGTTEEWKIHVASLLQGNRSMMLCVLMGLSAPLNSLTGGTYGRPNGDIDTSYAMRISDLAGYLVHNRRNDGQAEYHIIPSVFEAEILQGLQKKSGFEALEEAGMLVKAEKDRFISKTISVNGTQGRFVVLIFRDED</sequence>
<name>A0A2D0JW37_9GAMM</name>
<proteinExistence type="predicted"/>
<comment type="caution">
    <text evidence="2">The sequence shown here is derived from an EMBL/GenBank/DDBJ whole genome shotgun (WGS) entry which is preliminary data.</text>
</comment>
<keyword evidence="3" id="KW-1185">Reference proteome</keyword>
<accession>A0A2D0JW37</accession>
<dbReference type="InterPro" id="IPR009270">
    <property type="entry name" value="DUF927"/>
</dbReference>
<evidence type="ECO:0000313" key="3">
    <source>
        <dbReference type="Proteomes" id="UP000221980"/>
    </source>
</evidence>
<dbReference type="EMBL" id="NITZ01000002">
    <property type="protein sequence ID" value="PHM50525.1"/>
    <property type="molecule type" value="Genomic_DNA"/>
</dbReference>